<dbReference type="InterPro" id="IPR058192">
    <property type="entry name" value="WHD_ROQ1-like"/>
</dbReference>
<dbReference type="SUPFAM" id="SSF52058">
    <property type="entry name" value="L domain-like"/>
    <property type="match status" value="1"/>
</dbReference>
<feature type="domain" description="Disease resistance R13L4/SHOC-2-like LRR" evidence="6">
    <location>
        <begin position="487"/>
        <end position="594"/>
    </location>
</feature>
<keyword evidence="8" id="KW-1185">Reference proteome</keyword>
<keyword evidence="3" id="KW-0611">Plant defense</keyword>
<dbReference type="InterPro" id="IPR036390">
    <property type="entry name" value="WH_DNA-bd_sf"/>
</dbReference>
<evidence type="ECO:0000313" key="8">
    <source>
        <dbReference type="Proteomes" id="UP001642260"/>
    </source>
</evidence>
<evidence type="ECO:0000259" key="4">
    <source>
        <dbReference type="Pfam" id="PF20160"/>
    </source>
</evidence>
<gene>
    <name evidence="7" type="ORF">ERUC_LOCUS25157</name>
</gene>
<evidence type="ECO:0000259" key="5">
    <source>
        <dbReference type="Pfam" id="PF23282"/>
    </source>
</evidence>
<evidence type="ECO:0000256" key="2">
    <source>
        <dbReference type="ARBA" id="ARBA00022737"/>
    </source>
</evidence>
<dbReference type="PANTHER" id="PTHR11017">
    <property type="entry name" value="LEUCINE-RICH REPEAT-CONTAINING PROTEIN"/>
    <property type="match status" value="1"/>
</dbReference>
<dbReference type="Pfam" id="PF23282">
    <property type="entry name" value="WHD_ROQ1"/>
    <property type="match status" value="1"/>
</dbReference>
<sequence length="898" mass="102626">MERSSYRDCRNNRQGFKNLFCHTWLTFSSGVGVCCGVSEDEAAMIEDIVGRVSRQLFSMETVDNDAIQVFKKVAFKGREDPPSDELSVRACNLAQCLPAALKAFGTFLYGMNSVEEWEKALRRLEEVPHQRIMEILRTSYTALDRIHRVMFLHVACLFNGDSVRRVTSLVDGELEIKGLAEKSLIDITTDGFINMHSLVEQAGREFVREESDSTPWRQRILWEQEQISSVLQNNTGTATIQSLALHMCEMPRVLYIEGRVFKTIDLRYLKVFQHLNDTESKLQFLAGEDDLPKQLRLLHWDSYPLQTLPPSYCEKLHYLVEINLRFSKIERMWRGNPELPMLRRLDMTCSRNLWDFPGLAKANKLEELLMEGSTSLKRLPRTTISSLSCLQTLNLSHCDGLKHSRIFIFEKEVPLENSSRRRRRQILLQFSIDEKKIGSLANLSIDGSIDIILLHFKGHEDHISCISEQKTPEEMMRMLGEGVPCNSSFFEFKLLHIKRISYNAYRPFECDTFSGLPFLMELKMINLNINKIPDDIDHLQSLEKLDLSGNDFKSLPKTMVKLSKLRSLRLCNCSNLEALPELTQLQTLNLSSCLNLTSLLELSHDERGGIYGLLELGLDNCRNVQSLSDQLCNFPSLIHLDLSRHDFETIPQSIRELTSLATICLNNCKKLTSVEELPLSLKHLYAHGCVSLDYVSLSWDNCIEHLDLSYCLRLKQGEFLFARILNDGVSSRAITPRFACLAGEEVPSYLDNQAQGTSTRISLPLNRFTSKMLGLAACVMISCKTPFHLQFPEFTCSLSWEGEGAIRMNLKPNLYCCLSEHKGVSLSLSLHHLVVIFVPIRINTDNFDELRLESHLQLPEEFQIPPAEIIACGARVVFSDREDRLKNPQLWFSSPIIP</sequence>
<dbReference type="InterPro" id="IPR032675">
    <property type="entry name" value="LRR_dom_sf"/>
</dbReference>
<accession>A0ABC8KN18</accession>
<evidence type="ECO:0000256" key="3">
    <source>
        <dbReference type="ARBA" id="ARBA00022821"/>
    </source>
</evidence>
<comment type="caution">
    <text evidence="7">The sequence shown here is derived from an EMBL/GenBank/DDBJ whole genome shotgun (WGS) entry which is preliminary data.</text>
</comment>
<dbReference type="InterPro" id="IPR055414">
    <property type="entry name" value="LRR_R13L4/SHOC2-like"/>
</dbReference>
<feature type="domain" description="C-JID" evidence="4">
    <location>
        <begin position="742"/>
        <end position="879"/>
    </location>
</feature>
<dbReference type="Pfam" id="PF20160">
    <property type="entry name" value="C-JID"/>
    <property type="match status" value="1"/>
</dbReference>
<evidence type="ECO:0000259" key="6">
    <source>
        <dbReference type="Pfam" id="PF23598"/>
    </source>
</evidence>
<dbReference type="InterPro" id="IPR045344">
    <property type="entry name" value="C-JID"/>
</dbReference>
<evidence type="ECO:0000256" key="1">
    <source>
        <dbReference type="ARBA" id="ARBA00022614"/>
    </source>
</evidence>
<evidence type="ECO:0008006" key="9">
    <source>
        <dbReference type="Google" id="ProtNLM"/>
    </source>
</evidence>
<dbReference type="SUPFAM" id="SSF46785">
    <property type="entry name" value="Winged helix' DNA-binding domain"/>
    <property type="match status" value="1"/>
</dbReference>
<dbReference type="InterPro" id="IPR044974">
    <property type="entry name" value="Disease_R_plants"/>
</dbReference>
<organism evidence="7 8">
    <name type="scientific">Eruca vesicaria subsp. sativa</name>
    <name type="common">Garden rocket</name>
    <name type="synonym">Eruca sativa</name>
    <dbReference type="NCBI Taxonomy" id="29727"/>
    <lineage>
        <taxon>Eukaryota</taxon>
        <taxon>Viridiplantae</taxon>
        <taxon>Streptophyta</taxon>
        <taxon>Embryophyta</taxon>
        <taxon>Tracheophyta</taxon>
        <taxon>Spermatophyta</taxon>
        <taxon>Magnoliopsida</taxon>
        <taxon>eudicotyledons</taxon>
        <taxon>Gunneridae</taxon>
        <taxon>Pentapetalae</taxon>
        <taxon>rosids</taxon>
        <taxon>malvids</taxon>
        <taxon>Brassicales</taxon>
        <taxon>Brassicaceae</taxon>
        <taxon>Brassiceae</taxon>
        <taxon>Eruca</taxon>
    </lineage>
</organism>
<dbReference type="InterPro" id="IPR042197">
    <property type="entry name" value="Apaf_helical"/>
</dbReference>
<protein>
    <recommendedName>
        <fullName evidence="9">NB-ARC domain-containing protein</fullName>
    </recommendedName>
</protein>
<name>A0ABC8KN18_ERUVS</name>
<evidence type="ECO:0000313" key="7">
    <source>
        <dbReference type="EMBL" id="CAH8359401.1"/>
    </source>
</evidence>
<dbReference type="EMBL" id="CAKOAT010264042">
    <property type="protein sequence ID" value="CAH8359401.1"/>
    <property type="molecule type" value="Genomic_DNA"/>
</dbReference>
<dbReference type="Proteomes" id="UP001642260">
    <property type="component" value="Unassembled WGS sequence"/>
</dbReference>
<keyword evidence="2" id="KW-0677">Repeat</keyword>
<dbReference type="SUPFAM" id="SSF52540">
    <property type="entry name" value="P-loop containing nucleoside triphosphate hydrolases"/>
    <property type="match status" value="1"/>
</dbReference>
<dbReference type="Gene3D" id="3.80.10.10">
    <property type="entry name" value="Ribonuclease Inhibitor"/>
    <property type="match status" value="3"/>
</dbReference>
<dbReference type="PANTHER" id="PTHR11017:SF511">
    <property type="entry name" value="ADP-RIBOSYL CYCLASE_CYCLIC ADP-RIBOSE HYDROLASE"/>
    <property type="match status" value="1"/>
</dbReference>
<dbReference type="Pfam" id="PF23598">
    <property type="entry name" value="LRR_14"/>
    <property type="match status" value="1"/>
</dbReference>
<reference evidence="7 8" key="1">
    <citation type="submission" date="2022-03" db="EMBL/GenBank/DDBJ databases">
        <authorList>
            <person name="Macdonald S."/>
            <person name="Ahmed S."/>
            <person name="Newling K."/>
        </authorList>
    </citation>
    <scope>NUCLEOTIDE SEQUENCE [LARGE SCALE GENOMIC DNA]</scope>
</reference>
<dbReference type="AlphaFoldDB" id="A0ABC8KN18"/>
<feature type="domain" description="Disease resistance protein Roq1-like winged-helix" evidence="5">
    <location>
        <begin position="148"/>
        <end position="211"/>
    </location>
</feature>
<dbReference type="Gene3D" id="1.10.8.430">
    <property type="entry name" value="Helical domain of apoptotic protease-activating factors"/>
    <property type="match status" value="1"/>
</dbReference>
<dbReference type="InterPro" id="IPR027417">
    <property type="entry name" value="P-loop_NTPase"/>
</dbReference>
<proteinExistence type="predicted"/>
<keyword evidence="1" id="KW-0433">Leucine-rich repeat</keyword>